<feature type="region of interest" description="Disordered" evidence="1">
    <location>
        <begin position="1"/>
        <end position="27"/>
    </location>
</feature>
<proteinExistence type="predicted"/>
<organism evidence="2 3">
    <name type="scientific">Penicillium brevicompactum</name>
    <dbReference type="NCBI Taxonomy" id="5074"/>
    <lineage>
        <taxon>Eukaryota</taxon>
        <taxon>Fungi</taxon>
        <taxon>Dikarya</taxon>
        <taxon>Ascomycota</taxon>
        <taxon>Pezizomycotina</taxon>
        <taxon>Eurotiomycetes</taxon>
        <taxon>Eurotiomycetidae</taxon>
        <taxon>Eurotiales</taxon>
        <taxon>Aspergillaceae</taxon>
        <taxon>Penicillium</taxon>
    </lineage>
</organism>
<name>A0A9W9QXQ5_PENBR</name>
<evidence type="ECO:0000313" key="2">
    <source>
        <dbReference type="EMBL" id="KAJ5350002.1"/>
    </source>
</evidence>
<reference evidence="2" key="2">
    <citation type="journal article" date="2023" name="IMA Fungus">
        <title>Comparative genomic study of the Penicillium genus elucidates a diverse pangenome and 15 lateral gene transfer events.</title>
        <authorList>
            <person name="Petersen C."/>
            <person name="Sorensen T."/>
            <person name="Nielsen M.R."/>
            <person name="Sondergaard T.E."/>
            <person name="Sorensen J.L."/>
            <person name="Fitzpatrick D.A."/>
            <person name="Frisvad J.C."/>
            <person name="Nielsen K.L."/>
        </authorList>
    </citation>
    <scope>NUCLEOTIDE SEQUENCE</scope>
    <source>
        <strain evidence="2">IBT 35675</strain>
    </source>
</reference>
<feature type="region of interest" description="Disordered" evidence="1">
    <location>
        <begin position="66"/>
        <end position="86"/>
    </location>
</feature>
<dbReference type="EMBL" id="JAPZBR010000006">
    <property type="protein sequence ID" value="KAJ5350002.1"/>
    <property type="molecule type" value="Genomic_DNA"/>
</dbReference>
<sequence>MSKLLEDDEPKSASCDYDQPPQYDSCQQRPDLLTSVVENEMAFRENTRNLTEWNKHLIDWSNNAQQMKRGDAHRHNKRKSPDPDLAESELREMAGILRKVEQSLQERADLLKERSNENSWLYTAMSSLSPDEFERTYASVKRDGFQQARTGVFSNIASMERRKGLWAKLWSLCARPGRKIQSRP</sequence>
<dbReference type="AlphaFoldDB" id="A0A9W9QXQ5"/>
<evidence type="ECO:0000313" key="3">
    <source>
        <dbReference type="Proteomes" id="UP001148299"/>
    </source>
</evidence>
<accession>A0A9W9QXQ5</accession>
<reference evidence="2" key="1">
    <citation type="submission" date="2022-12" db="EMBL/GenBank/DDBJ databases">
        <authorList>
            <person name="Petersen C."/>
        </authorList>
    </citation>
    <scope>NUCLEOTIDE SEQUENCE</scope>
    <source>
        <strain evidence="2">IBT 35675</strain>
    </source>
</reference>
<gene>
    <name evidence="2" type="ORF">N7541_007729</name>
</gene>
<protein>
    <submittedName>
        <fullName evidence="2">Uncharacterized protein</fullName>
    </submittedName>
</protein>
<evidence type="ECO:0000256" key="1">
    <source>
        <dbReference type="SAM" id="MobiDB-lite"/>
    </source>
</evidence>
<dbReference type="Proteomes" id="UP001148299">
    <property type="component" value="Unassembled WGS sequence"/>
</dbReference>
<keyword evidence="3" id="KW-1185">Reference proteome</keyword>
<comment type="caution">
    <text evidence="2">The sequence shown here is derived from an EMBL/GenBank/DDBJ whole genome shotgun (WGS) entry which is preliminary data.</text>
</comment>